<dbReference type="PROSITE" id="PS01064">
    <property type="entry name" value="PYRIDOX_OXIDASE"/>
    <property type="match status" value="1"/>
</dbReference>
<dbReference type="GO" id="GO:0008615">
    <property type="term" value="P:pyridoxine biosynthetic process"/>
    <property type="evidence" value="ECO:0007669"/>
    <property type="project" value="UniProtKB-KW"/>
</dbReference>
<comment type="cofactor">
    <cofactor evidence="1">
        <name>FMN</name>
        <dbReference type="ChEBI" id="CHEBI:58210"/>
    </cofactor>
</comment>
<dbReference type="NCBIfam" id="NF004231">
    <property type="entry name" value="PRK05679.1"/>
    <property type="match status" value="1"/>
</dbReference>
<proteinExistence type="inferred from homology"/>
<evidence type="ECO:0000256" key="1">
    <source>
        <dbReference type="ARBA" id="ARBA00001917"/>
    </source>
</evidence>
<evidence type="ECO:0000259" key="13">
    <source>
        <dbReference type="Pfam" id="PF01243"/>
    </source>
</evidence>
<keyword evidence="11" id="KW-0664">Pyridoxine biosynthesis</keyword>
<name>A0A4D5RZT1_IXOSC</name>
<keyword evidence="8" id="KW-0285">Flavoprotein</keyword>
<dbReference type="PANTHER" id="PTHR10851:SF0">
    <property type="entry name" value="PYRIDOXINE-5'-PHOSPHATE OXIDASE"/>
    <property type="match status" value="1"/>
</dbReference>
<dbReference type="PIRSF" id="PIRSF000190">
    <property type="entry name" value="Pyd_amn-ph_oxd"/>
    <property type="match status" value="1"/>
</dbReference>
<evidence type="ECO:0000256" key="3">
    <source>
        <dbReference type="ARBA" id="ARBA00004738"/>
    </source>
</evidence>
<dbReference type="Gene3D" id="2.30.110.10">
    <property type="entry name" value="Electron Transport, Fmn-binding Protein, Chain A"/>
    <property type="match status" value="1"/>
</dbReference>
<dbReference type="HAMAP" id="MF_01629">
    <property type="entry name" value="PdxH"/>
    <property type="match status" value="1"/>
</dbReference>
<keyword evidence="9" id="KW-0288">FMN</keyword>
<dbReference type="AlphaFoldDB" id="A0A4D5RZT1"/>
<comment type="function">
    <text evidence="2">Catalyzes the oxidation of either pyridoxine 5'-phosphate (PNP) or pyridoxamine 5'-phosphate (PMP) into pyridoxal 5'-phosphate (PLP).</text>
</comment>
<comment type="pathway">
    <text evidence="4">Cofactor metabolism; pyridoxal 5'-phosphate salvage; pyridoxal 5'-phosphate from pyridoxine 5'-phosphate: step 1/1.</text>
</comment>
<dbReference type="Pfam" id="PF10590">
    <property type="entry name" value="PNP_phzG_C"/>
    <property type="match status" value="1"/>
</dbReference>
<evidence type="ECO:0000256" key="8">
    <source>
        <dbReference type="ARBA" id="ARBA00022630"/>
    </source>
</evidence>
<evidence type="ECO:0000256" key="12">
    <source>
        <dbReference type="SAM" id="Coils"/>
    </source>
</evidence>
<evidence type="ECO:0000259" key="14">
    <source>
        <dbReference type="Pfam" id="PF10590"/>
    </source>
</evidence>
<evidence type="ECO:0000313" key="15">
    <source>
        <dbReference type="EMBL" id="MOY42294.1"/>
    </source>
</evidence>
<feature type="domain" description="Pyridoxine 5'-phosphate oxidase dimerisation C-terminal" evidence="14">
    <location>
        <begin position="209"/>
        <end position="262"/>
    </location>
</feature>
<feature type="coiled-coil region" evidence="12">
    <location>
        <begin position="175"/>
        <end position="202"/>
    </location>
</feature>
<keyword evidence="10" id="KW-0560">Oxidoreductase</keyword>
<accession>A0A4D5RZT1</accession>
<dbReference type="InterPro" id="IPR000659">
    <property type="entry name" value="Pyridox_Oxase"/>
</dbReference>
<dbReference type="EMBL" id="GHJT01008323">
    <property type="protein sequence ID" value="MOY42294.1"/>
    <property type="molecule type" value="Transcribed_RNA"/>
</dbReference>
<dbReference type="Pfam" id="PF01243">
    <property type="entry name" value="PNPOx_N"/>
    <property type="match status" value="1"/>
</dbReference>
<sequence length="262" mass="30360">MFIMLFCFIPFTHAFKTLKKRPARFLSSISKMASVQLADMRKPYVSGTLLEKDLPTLNPIELFEKWFLEVKEGGLMYESNAVALSTTTKTGRPSSRMVLLKGYGPDGFVFFTNYNSRKGKELEENPNASLLFYWDRHHRQVRVEGTVERTSVDVSDKYFHSRPRDSQLSAVVSRQSHVIESRAQLEEEYAALREKHSDVFREVPRPVEWGGFCLRPLRMEFWQGHSTRLHDRIVFRKVPQEEKPVPPTVAAAPGWHMERLAP</sequence>
<evidence type="ECO:0000256" key="5">
    <source>
        <dbReference type="ARBA" id="ARBA00007301"/>
    </source>
</evidence>
<dbReference type="InterPro" id="IPR012349">
    <property type="entry name" value="Split_barrel_FMN-bd"/>
</dbReference>
<evidence type="ECO:0000256" key="10">
    <source>
        <dbReference type="ARBA" id="ARBA00023002"/>
    </source>
</evidence>
<dbReference type="NCBIfam" id="TIGR00558">
    <property type="entry name" value="pdxH"/>
    <property type="match status" value="1"/>
</dbReference>
<dbReference type="PANTHER" id="PTHR10851">
    <property type="entry name" value="PYRIDOXINE-5-PHOSPHATE OXIDASE"/>
    <property type="match status" value="1"/>
</dbReference>
<comment type="similarity">
    <text evidence="5">Belongs to the pyridoxamine 5'-phosphate oxidase family.</text>
</comment>
<dbReference type="EC" id="1.4.3.5" evidence="7"/>
<dbReference type="GO" id="GO:0004733">
    <property type="term" value="F:pyridoxamine phosphate oxidase activity"/>
    <property type="evidence" value="ECO:0007669"/>
    <property type="project" value="UniProtKB-EC"/>
</dbReference>
<evidence type="ECO:0000256" key="4">
    <source>
        <dbReference type="ARBA" id="ARBA00005037"/>
    </source>
</evidence>
<dbReference type="InterPro" id="IPR011576">
    <property type="entry name" value="Pyridox_Oxase_N"/>
</dbReference>
<evidence type="ECO:0000256" key="11">
    <source>
        <dbReference type="ARBA" id="ARBA00023096"/>
    </source>
</evidence>
<evidence type="ECO:0000256" key="7">
    <source>
        <dbReference type="ARBA" id="ARBA00012801"/>
    </source>
</evidence>
<dbReference type="OrthoDB" id="303614at2759"/>
<evidence type="ECO:0000256" key="9">
    <source>
        <dbReference type="ARBA" id="ARBA00022643"/>
    </source>
</evidence>
<dbReference type="UniPathway" id="UPA01068">
    <property type="reaction ID" value="UER00304"/>
</dbReference>
<keyword evidence="12" id="KW-0175">Coiled coil</keyword>
<organism evidence="15">
    <name type="scientific">Ixodes scapularis</name>
    <name type="common">Black-legged tick</name>
    <name type="synonym">Deer tick</name>
    <dbReference type="NCBI Taxonomy" id="6945"/>
    <lineage>
        <taxon>Eukaryota</taxon>
        <taxon>Metazoa</taxon>
        <taxon>Ecdysozoa</taxon>
        <taxon>Arthropoda</taxon>
        <taxon>Chelicerata</taxon>
        <taxon>Arachnida</taxon>
        <taxon>Acari</taxon>
        <taxon>Parasitiformes</taxon>
        <taxon>Ixodida</taxon>
        <taxon>Ixodoidea</taxon>
        <taxon>Ixodidae</taxon>
        <taxon>Ixodinae</taxon>
        <taxon>Ixodes</taxon>
    </lineage>
</organism>
<dbReference type="InterPro" id="IPR019576">
    <property type="entry name" value="Pyridoxamine_oxidase_dimer_C"/>
</dbReference>
<dbReference type="SUPFAM" id="SSF50475">
    <property type="entry name" value="FMN-binding split barrel"/>
    <property type="match status" value="1"/>
</dbReference>
<dbReference type="FunFam" id="2.30.110.10:FF:000005">
    <property type="entry name" value="NAD(P)H-hydrate epimerase"/>
    <property type="match status" value="1"/>
</dbReference>
<dbReference type="VEuPathDB" id="VectorBase:ISCI013206"/>
<feature type="domain" description="Pyridoxamine 5'-phosphate oxidase N-terminal" evidence="13">
    <location>
        <begin position="78"/>
        <end position="192"/>
    </location>
</feature>
<dbReference type="GO" id="GO:0010181">
    <property type="term" value="F:FMN binding"/>
    <property type="evidence" value="ECO:0007669"/>
    <property type="project" value="InterPro"/>
</dbReference>
<reference evidence="15" key="1">
    <citation type="submission" date="2019-04" db="EMBL/GenBank/DDBJ databases">
        <title>An insight into the mialome of Ixodes scapularis.</title>
        <authorList>
            <person name="Ribeiro J.M."/>
            <person name="Mather T.N."/>
            <person name="Karim S."/>
        </authorList>
    </citation>
    <scope>NUCLEOTIDE SEQUENCE</scope>
</reference>
<comment type="subunit">
    <text evidence="6">Homodimer.</text>
</comment>
<protein>
    <recommendedName>
        <fullName evidence="7">pyridoxal 5'-phosphate synthase</fullName>
        <ecNumber evidence="7">1.4.3.5</ecNumber>
    </recommendedName>
</protein>
<evidence type="ECO:0000256" key="2">
    <source>
        <dbReference type="ARBA" id="ARBA00003691"/>
    </source>
</evidence>
<dbReference type="VEuPathDB" id="VectorBase:ISCW013206"/>
<dbReference type="InterPro" id="IPR019740">
    <property type="entry name" value="Pyridox_Oxase_CS"/>
</dbReference>
<dbReference type="VEuPathDB" id="VectorBase:ISCP_026555"/>
<evidence type="ECO:0000256" key="6">
    <source>
        <dbReference type="ARBA" id="ARBA00011738"/>
    </source>
</evidence>
<comment type="pathway">
    <text evidence="3">Cofactor metabolism; pyridoxal 5'-phosphate salvage; pyridoxal 5'-phosphate from pyridoxamine 5'-phosphate: step 1/1.</text>
</comment>